<dbReference type="RefSeq" id="WP_196953572.1">
    <property type="nucleotide sequence ID" value="NZ_JADWYK010000001.1"/>
</dbReference>
<dbReference type="InterPro" id="IPR011495">
    <property type="entry name" value="Sig_transdc_His_kin_sub2_dim/P"/>
</dbReference>
<dbReference type="PROSITE" id="PS50005">
    <property type="entry name" value="TPR"/>
    <property type="match status" value="1"/>
</dbReference>
<evidence type="ECO:0000256" key="2">
    <source>
        <dbReference type="ARBA" id="ARBA00012438"/>
    </source>
</evidence>
<protein>
    <recommendedName>
        <fullName evidence="2">histidine kinase</fullName>
        <ecNumber evidence="2">2.7.13.3</ecNumber>
    </recommendedName>
</protein>
<dbReference type="SMART" id="SM00028">
    <property type="entry name" value="TPR"/>
    <property type="match status" value="4"/>
</dbReference>
<dbReference type="Pfam" id="PF07568">
    <property type="entry name" value="HisKA_2"/>
    <property type="match status" value="1"/>
</dbReference>
<evidence type="ECO:0000313" key="11">
    <source>
        <dbReference type="EMBL" id="MBG8552545.1"/>
    </source>
</evidence>
<accession>A0ABS0KXH1</accession>
<evidence type="ECO:0000256" key="9">
    <source>
        <dbReference type="SAM" id="SignalP"/>
    </source>
</evidence>
<evidence type="ECO:0000256" key="4">
    <source>
        <dbReference type="ARBA" id="ARBA00022679"/>
    </source>
</evidence>
<dbReference type="InterPro" id="IPR011990">
    <property type="entry name" value="TPR-like_helical_dom_sf"/>
</dbReference>
<dbReference type="PROSITE" id="PS50109">
    <property type="entry name" value="HIS_KIN"/>
    <property type="match status" value="1"/>
</dbReference>
<dbReference type="InterPro" id="IPR036890">
    <property type="entry name" value="HATPase_C_sf"/>
</dbReference>
<evidence type="ECO:0000313" key="12">
    <source>
        <dbReference type="Proteomes" id="UP000601099"/>
    </source>
</evidence>
<dbReference type="Gene3D" id="3.30.565.10">
    <property type="entry name" value="Histidine kinase-like ATPase, C-terminal domain"/>
    <property type="match status" value="1"/>
</dbReference>
<dbReference type="Pfam" id="PF13181">
    <property type="entry name" value="TPR_8"/>
    <property type="match status" value="1"/>
</dbReference>
<gene>
    <name evidence="11" type="ORF">I5L79_03255</name>
</gene>
<feature type="domain" description="Histidine kinase" evidence="10">
    <location>
        <begin position="408"/>
        <end position="603"/>
    </location>
</feature>
<sequence length="620" mass="68970">MRLFLLLFCLSWGAETAVLAQPVSPDTSQLRQLCRQTERQLLTSVDSAARNGRAIIRQSRHLGYAYGEVQGYYLLGCALRNQSQFDSSLYYGQQALTRFEAQHRLDGQAAAYTLLAQNYKRMADGQQVQQLTRKGLRLALRAAAVATQGPHYRELSSAYLVQGIIYRDLGQLDSAKTCYLRAMRVAREHPFQPSTLPVCYANYGQFLMDSGESLDEAIGYFRRAIPLYRAQHNRNGQEHAYRNLSWAYRKQGRLTRAVELGDSALALGRAIGDPHRLVNSLQAAYLAYRAAARYEQAVKLLDEYKTRNDSLMNGEVARAVAGVEAAYAAEKQEARIARLAEDNVRQQRQLGALALGAGALALLCGVAVWQYRIIRRTNAKLHATNRTVLENSQRITEQAGRLTVLMQELHHRVKNNLAIVSSLLRLQAKRLTDESAVQAVQEGQQRVEAMALVHQRLYQTEDVTTVDMPRYVADLTDSLMTTYGYTPDSLDLTVNINQTRLEVDVAVPLGLILNELLTNAFKHALPLTPQPALRIYLGRQHDTGKLLLEVQDNGPGISPETAGQSTTSFGQRLILLLSEQLGGQTHYLNQAGTLFRLLIPSAGEGQVVPELAIEGKPARG</sequence>
<keyword evidence="7" id="KW-0067">ATP-binding</keyword>
<keyword evidence="6" id="KW-0418">Kinase</keyword>
<dbReference type="SMART" id="SM00387">
    <property type="entry name" value="HATPase_c"/>
    <property type="match status" value="1"/>
</dbReference>
<dbReference type="EC" id="2.7.13.3" evidence="2"/>
<evidence type="ECO:0000256" key="3">
    <source>
        <dbReference type="ARBA" id="ARBA00022553"/>
    </source>
</evidence>
<comment type="caution">
    <text evidence="11">The sequence shown here is derived from an EMBL/GenBank/DDBJ whole genome shotgun (WGS) entry which is preliminary data.</text>
</comment>
<feature type="chain" id="PRO_5046265883" description="histidine kinase" evidence="9">
    <location>
        <begin position="21"/>
        <end position="620"/>
    </location>
</feature>
<dbReference type="PANTHER" id="PTHR41523:SF8">
    <property type="entry name" value="ETHYLENE RESPONSE SENSOR PROTEIN"/>
    <property type="match status" value="1"/>
</dbReference>
<proteinExistence type="predicted"/>
<dbReference type="Pfam" id="PF13424">
    <property type="entry name" value="TPR_12"/>
    <property type="match status" value="1"/>
</dbReference>
<evidence type="ECO:0000256" key="8">
    <source>
        <dbReference type="PROSITE-ProRule" id="PRU00339"/>
    </source>
</evidence>
<dbReference type="Pfam" id="PF02518">
    <property type="entry name" value="HATPase_c"/>
    <property type="match status" value="1"/>
</dbReference>
<keyword evidence="12" id="KW-1185">Reference proteome</keyword>
<evidence type="ECO:0000256" key="6">
    <source>
        <dbReference type="ARBA" id="ARBA00022777"/>
    </source>
</evidence>
<keyword evidence="8" id="KW-0802">TPR repeat</keyword>
<dbReference type="InterPro" id="IPR003594">
    <property type="entry name" value="HATPase_dom"/>
</dbReference>
<keyword evidence="3" id="KW-0597">Phosphoprotein</keyword>
<dbReference type="InterPro" id="IPR005467">
    <property type="entry name" value="His_kinase_dom"/>
</dbReference>
<keyword evidence="9" id="KW-0732">Signal</keyword>
<comment type="catalytic activity">
    <reaction evidence="1">
        <text>ATP + protein L-histidine = ADP + protein N-phospho-L-histidine.</text>
        <dbReference type="EC" id="2.7.13.3"/>
    </reaction>
</comment>
<keyword evidence="5" id="KW-0547">Nucleotide-binding</keyword>
<feature type="repeat" description="TPR" evidence="8">
    <location>
        <begin position="156"/>
        <end position="189"/>
    </location>
</feature>
<dbReference type="Gene3D" id="1.25.40.10">
    <property type="entry name" value="Tetratricopeptide repeat domain"/>
    <property type="match status" value="2"/>
</dbReference>
<reference evidence="11 12" key="1">
    <citation type="submission" date="2020-11" db="EMBL/GenBank/DDBJ databases">
        <title>Hymenobacter sp.</title>
        <authorList>
            <person name="Kim M.K."/>
        </authorList>
    </citation>
    <scope>NUCLEOTIDE SEQUENCE [LARGE SCALE GENOMIC DNA]</scope>
    <source>
        <strain evidence="11 12">BT594</strain>
    </source>
</reference>
<dbReference type="Gene3D" id="3.30.450.20">
    <property type="entry name" value="PAS domain"/>
    <property type="match status" value="1"/>
</dbReference>
<evidence type="ECO:0000256" key="5">
    <source>
        <dbReference type="ARBA" id="ARBA00022741"/>
    </source>
</evidence>
<dbReference type="Proteomes" id="UP000601099">
    <property type="component" value="Unassembled WGS sequence"/>
</dbReference>
<dbReference type="EMBL" id="JADWYK010000001">
    <property type="protein sequence ID" value="MBG8552545.1"/>
    <property type="molecule type" value="Genomic_DNA"/>
</dbReference>
<organism evidence="11 12">
    <name type="scientific">Hymenobacter guriensis</name>
    <dbReference type="NCBI Taxonomy" id="2793065"/>
    <lineage>
        <taxon>Bacteria</taxon>
        <taxon>Pseudomonadati</taxon>
        <taxon>Bacteroidota</taxon>
        <taxon>Cytophagia</taxon>
        <taxon>Cytophagales</taxon>
        <taxon>Hymenobacteraceae</taxon>
        <taxon>Hymenobacter</taxon>
    </lineage>
</organism>
<evidence type="ECO:0000259" key="10">
    <source>
        <dbReference type="PROSITE" id="PS50109"/>
    </source>
</evidence>
<keyword evidence="4" id="KW-0808">Transferase</keyword>
<evidence type="ECO:0000256" key="7">
    <source>
        <dbReference type="ARBA" id="ARBA00022840"/>
    </source>
</evidence>
<dbReference type="InterPro" id="IPR019734">
    <property type="entry name" value="TPR_rpt"/>
</dbReference>
<dbReference type="PANTHER" id="PTHR41523">
    <property type="entry name" value="TWO-COMPONENT SYSTEM SENSOR PROTEIN"/>
    <property type="match status" value="1"/>
</dbReference>
<dbReference type="SUPFAM" id="SSF48452">
    <property type="entry name" value="TPR-like"/>
    <property type="match status" value="1"/>
</dbReference>
<evidence type="ECO:0000256" key="1">
    <source>
        <dbReference type="ARBA" id="ARBA00000085"/>
    </source>
</evidence>
<name>A0ABS0KXH1_9BACT</name>
<dbReference type="SUPFAM" id="SSF55874">
    <property type="entry name" value="ATPase domain of HSP90 chaperone/DNA topoisomerase II/histidine kinase"/>
    <property type="match status" value="1"/>
</dbReference>
<feature type="signal peptide" evidence="9">
    <location>
        <begin position="1"/>
        <end position="20"/>
    </location>
</feature>